<sequence length="189" mass="21602">MPASSMSQVLVKKIALEVAKSAGRGALRAFGNQVTSFLQWLVQRIINVARYHCVLCGKRSPTYCRTIVVKDTVKQTHRYRICKISPLNARSDSKKVQISVHNAHPSSRSRRRCQCRRRCIHLVALQSGNEPALQVLPLWKAPYEILYHRDSPPRVPGLLRVRIADSNGRLFRVKETPVYTFKRIIFISV</sequence>
<name>A0AAD4MP64_9BILA</name>
<gene>
    <name evidence="1" type="ORF">DdX_16655</name>
</gene>
<comment type="caution">
    <text evidence="1">The sequence shown here is derived from an EMBL/GenBank/DDBJ whole genome shotgun (WGS) entry which is preliminary data.</text>
</comment>
<dbReference type="Proteomes" id="UP001201812">
    <property type="component" value="Unassembled WGS sequence"/>
</dbReference>
<evidence type="ECO:0000313" key="1">
    <source>
        <dbReference type="EMBL" id="KAI1700500.1"/>
    </source>
</evidence>
<reference evidence="1" key="1">
    <citation type="submission" date="2022-01" db="EMBL/GenBank/DDBJ databases">
        <title>Genome Sequence Resource for Two Populations of Ditylenchus destructor, the Migratory Endoparasitic Phytonematode.</title>
        <authorList>
            <person name="Zhang H."/>
            <person name="Lin R."/>
            <person name="Xie B."/>
        </authorList>
    </citation>
    <scope>NUCLEOTIDE SEQUENCE</scope>
    <source>
        <strain evidence="1">BazhouSP</strain>
    </source>
</reference>
<dbReference type="EMBL" id="JAKKPZ010000143">
    <property type="protein sequence ID" value="KAI1700500.1"/>
    <property type="molecule type" value="Genomic_DNA"/>
</dbReference>
<proteinExistence type="predicted"/>
<protein>
    <submittedName>
        <fullName evidence="1">Uncharacterized protein</fullName>
    </submittedName>
</protein>
<dbReference type="AlphaFoldDB" id="A0AAD4MP64"/>
<organism evidence="1 2">
    <name type="scientific">Ditylenchus destructor</name>
    <dbReference type="NCBI Taxonomy" id="166010"/>
    <lineage>
        <taxon>Eukaryota</taxon>
        <taxon>Metazoa</taxon>
        <taxon>Ecdysozoa</taxon>
        <taxon>Nematoda</taxon>
        <taxon>Chromadorea</taxon>
        <taxon>Rhabditida</taxon>
        <taxon>Tylenchina</taxon>
        <taxon>Tylenchomorpha</taxon>
        <taxon>Sphaerularioidea</taxon>
        <taxon>Anguinidae</taxon>
        <taxon>Anguininae</taxon>
        <taxon>Ditylenchus</taxon>
    </lineage>
</organism>
<accession>A0AAD4MP64</accession>
<keyword evidence="2" id="KW-1185">Reference proteome</keyword>
<evidence type="ECO:0000313" key="2">
    <source>
        <dbReference type="Proteomes" id="UP001201812"/>
    </source>
</evidence>